<reference evidence="2 3" key="1">
    <citation type="submission" date="2020-08" db="EMBL/GenBank/DDBJ databases">
        <title>Bridging the membrane lipid divide: bacteria of the FCB group superphylum have the potential to synthesize archaeal ether lipids.</title>
        <authorList>
            <person name="Villanueva L."/>
            <person name="Von Meijenfeldt F.A.B."/>
            <person name="Westbye A.B."/>
            <person name="Yadav S."/>
            <person name="Hopmans E.C."/>
            <person name="Dutilh B.E."/>
            <person name="Sinninghe Damste J.S."/>
        </authorList>
    </citation>
    <scope>NUCLEOTIDE SEQUENCE [LARGE SCALE GENOMIC DNA]</scope>
    <source>
        <strain evidence="2">NIOZ-UU30</strain>
    </source>
</reference>
<sequence length="159" mass="17825">MDNKKVAEILKKCELFDELSDRELQPIVDLGRIEKFKAGDTILEQGSLGTKIYILSKGQVSLERKVDIGDTSKARVTVFVLKESPNRRLMGCWSSLVGEQHVQMCSAVCDKPTEVVSMPCADLRAIMLKHSGIRVKILEKLVLLLRDRIDSSYGAFETL</sequence>
<dbReference type="Pfam" id="PF00027">
    <property type="entry name" value="cNMP_binding"/>
    <property type="match status" value="1"/>
</dbReference>
<protein>
    <submittedName>
        <fullName evidence="2">Cyclic nucleotide-binding domain-containing protein</fullName>
    </submittedName>
</protein>
<dbReference type="PROSITE" id="PS50042">
    <property type="entry name" value="CNMP_BINDING_3"/>
    <property type="match status" value="1"/>
</dbReference>
<evidence type="ECO:0000313" key="2">
    <source>
        <dbReference type="EMBL" id="MBC8361549.1"/>
    </source>
</evidence>
<gene>
    <name evidence="2" type="ORF">H8E23_09140</name>
</gene>
<dbReference type="InterPro" id="IPR018490">
    <property type="entry name" value="cNMP-bd_dom_sf"/>
</dbReference>
<dbReference type="SUPFAM" id="SSF51206">
    <property type="entry name" value="cAMP-binding domain-like"/>
    <property type="match status" value="1"/>
</dbReference>
<dbReference type="CDD" id="cd00038">
    <property type="entry name" value="CAP_ED"/>
    <property type="match status" value="1"/>
</dbReference>
<evidence type="ECO:0000259" key="1">
    <source>
        <dbReference type="PROSITE" id="PS50042"/>
    </source>
</evidence>
<organism evidence="2 3">
    <name type="scientific">Candidatus Desulfatibia profunda</name>
    <dbReference type="NCBI Taxonomy" id="2841695"/>
    <lineage>
        <taxon>Bacteria</taxon>
        <taxon>Pseudomonadati</taxon>
        <taxon>Thermodesulfobacteriota</taxon>
        <taxon>Desulfobacteria</taxon>
        <taxon>Desulfobacterales</taxon>
        <taxon>Desulfobacterales incertae sedis</taxon>
        <taxon>Candidatus Desulfatibia</taxon>
    </lineage>
</organism>
<evidence type="ECO:0000313" key="3">
    <source>
        <dbReference type="Proteomes" id="UP000603434"/>
    </source>
</evidence>
<dbReference type="Gene3D" id="2.60.120.10">
    <property type="entry name" value="Jelly Rolls"/>
    <property type="match status" value="1"/>
</dbReference>
<name>A0A8J6NTU6_9BACT</name>
<feature type="domain" description="Cyclic nucleotide-binding" evidence="1">
    <location>
        <begin position="15"/>
        <end position="65"/>
    </location>
</feature>
<proteinExistence type="predicted"/>
<dbReference type="EMBL" id="JACNJH010000136">
    <property type="protein sequence ID" value="MBC8361549.1"/>
    <property type="molecule type" value="Genomic_DNA"/>
</dbReference>
<accession>A0A8J6NTU6</accession>
<dbReference type="AlphaFoldDB" id="A0A8J6NTU6"/>
<dbReference type="InterPro" id="IPR014710">
    <property type="entry name" value="RmlC-like_jellyroll"/>
</dbReference>
<dbReference type="Proteomes" id="UP000603434">
    <property type="component" value="Unassembled WGS sequence"/>
</dbReference>
<comment type="caution">
    <text evidence="2">The sequence shown here is derived from an EMBL/GenBank/DDBJ whole genome shotgun (WGS) entry which is preliminary data.</text>
</comment>
<dbReference type="InterPro" id="IPR000595">
    <property type="entry name" value="cNMP-bd_dom"/>
</dbReference>